<name>A0A1I4A885_9PROT</name>
<feature type="compositionally biased region" description="Basic and acidic residues" evidence="1">
    <location>
        <begin position="122"/>
        <end position="131"/>
    </location>
</feature>
<feature type="compositionally biased region" description="Polar residues" evidence="1">
    <location>
        <begin position="133"/>
        <end position="142"/>
    </location>
</feature>
<dbReference type="AlphaFoldDB" id="A0A1I4A885"/>
<sequence>MEAYTEQISKYFETVPLWPFFLLGFVVLVAIAIEAVNRKRRQEAIEGFRQTIETELASMYPKHIRWPENINQYLCSRLPEMQYNFEVLRGFIPQDRLLSYNTAWKNYCDFCRNITDEKCAASEQPANERSDAAQLSSNNASDPKSEFHKLISDLLAFTNM</sequence>
<gene>
    <name evidence="3" type="ORF">SAMN05216302_100862</name>
</gene>
<evidence type="ECO:0000256" key="2">
    <source>
        <dbReference type="SAM" id="Phobius"/>
    </source>
</evidence>
<keyword evidence="2" id="KW-0472">Membrane</keyword>
<feature type="region of interest" description="Disordered" evidence="1">
    <location>
        <begin position="122"/>
        <end position="144"/>
    </location>
</feature>
<protein>
    <submittedName>
        <fullName evidence="3">Uncharacterized protein</fullName>
    </submittedName>
</protein>
<accession>A0A1I4A885</accession>
<evidence type="ECO:0000313" key="3">
    <source>
        <dbReference type="EMBL" id="SFK52297.1"/>
    </source>
</evidence>
<keyword evidence="4" id="KW-1185">Reference proteome</keyword>
<proteinExistence type="predicted"/>
<dbReference type="RefSeq" id="WP_090698439.1">
    <property type="nucleotide sequence ID" value="NZ_FOSP01000008.1"/>
</dbReference>
<keyword evidence="2" id="KW-1133">Transmembrane helix</keyword>
<evidence type="ECO:0000256" key="1">
    <source>
        <dbReference type="SAM" id="MobiDB-lite"/>
    </source>
</evidence>
<organism evidence="3 4">
    <name type="scientific">Nitrosomonas aestuarii</name>
    <dbReference type="NCBI Taxonomy" id="52441"/>
    <lineage>
        <taxon>Bacteria</taxon>
        <taxon>Pseudomonadati</taxon>
        <taxon>Pseudomonadota</taxon>
        <taxon>Betaproteobacteria</taxon>
        <taxon>Nitrosomonadales</taxon>
        <taxon>Nitrosomonadaceae</taxon>
        <taxon>Nitrosomonas</taxon>
    </lineage>
</organism>
<reference evidence="4" key="1">
    <citation type="submission" date="2016-10" db="EMBL/GenBank/DDBJ databases">
        <authorList>
            <person name="Varghese N."/>
            <person name="Submissions S."/>
        </authorList>
    </citation>
    <scope>NUCLEOTIDE SEQUENCE [LARGE SCALE GENOMIC DNA]</scope>
    <source>
        <strain evidence="4">Nm69</strain>
    </source>
</reference>
<dbReference type="OrthoDB" id="8560147at2"/>
<feature type="transmembrane region" description="Helical" evidence="2">
    <location>
        <begin position="17"/>
        <end position="36"/>
    </location>
</feature>
<dbReference type="EMBL" id="FOSP01000008">
    <property type="protein sequence ID" value="SFK52297.1"/>
    <property type="molecule type" value="Genomic_DNA"/>
</dbReference>
<evidence type="ECO:0000313" key="4">
    <source>
        <dbReference type="Proteomes" id="UP000199533"/>
    </source>
</evidence>
<dbReference type="Proteomes" id="UP000199533">
    <property type="component" value="Unassembled WGS sequence"/>
</dbReference>
<keyword evidence="2" id="KW-0812">Transmembrane</keyword>